<name>F1YKC4_9ACTN</name>
<keyword evidence="2" id="KW-0223">Dioxygenase</keyword>
<dbReference type="Gene3D" id="3.30.720.120">
    <property type="match status" value="1"/>
</dbReference>
<comment type="caution">
    <text evidence="2">The sequence shown here is derived from an EMBL/GenBank/DDBJ whole genome shotgun (WGS) entry which is preliminary data.</text>
</comment>
<dbReference type="OrthoDB" id="9809391at2"/>
<dbReference type="PANTHER" id="PTHR34109:SF1">
    <property type="entry name" value="VOC DOMAIN-CONTAINING PROTEIN"/>
    <property type="match status" value="1"/>
</dbReference>
<dbReference type="InterPro" id="IPR029068">
    <property type="entry name" value="Glyas_Bleomycin-R_OHBP_Dase"/>
</dbReference>
<dbReference type="RefSeq" id="WP_009679499.1">
    <property type="nucleotide sequence ID" value="NZ_AEUD01000009.1"/>
</dbReference>
<dbReference type="STRING" id="644548.SCNU_11395"/>
<evidence type="ECO:0000313" key="2">
    <source>
        <dbReference type="EMBL" id="EGD54810.1"/>
    </source>
</evidence>
<gene>
    <name evidence="2" type="ORF">SCNU_11395</name>
</gene>
<dbReference type="PANTHER" id="PTHR34109">
    <property type="entry name" value="BNAUNNG04460D PROTEIN-RELATED"/>
    <property type="match status" value="1"/>
</dbReference>
<dbReference type="Proteomes" id="UP000035065">
    <property type="component" value="Unassembled WGS sequence"/>
</dbReference>
<dbReference type="Pfam" id="PF18029">
    <property type="entry name" value="Glyoxalase_6"/>
    <property type="match status" value="1"/>
</dbReference>
<dbReference type="InterPro" id="IPR041581">
    <property type="entry name" value="Glyoxalase_6"/>
</dbReference>
<reference evidence="2 3" key="1">
    <citation type="journal article" date="2011" name="J. Bacteriol.">
        <title>Draft Genome Sequence of Gordonia neofelifaecis NRRL B-59395, a Cholesterol-Degrading Actinomycete.</title>
        <authorList>
            <person name="Ge F."/>
            <person name="Li W."/>
            <person name="Chen G."/>
            <person name="Liu Y."/>
            <person name="Zhang G."/>
            <person name="Yong B."/>
            <person name="Wang Q."/>
            <person name="Wang N."/>
            <person name="Huang Z."/>
            <person name="Li W."/>
            <person name="Wang J."/>
            <person name="Wu C."/>
            <person name="Xie Q."/>
            <person name="Liu G."/>
        </authorList>
    </citation>
    <scope>NUCLEOTIDE SEQUENCE [LARGE SCALE GENOMIC DNA]</scope>
    <source>
        <strain evidence="2 3">NRRL B-59395</strain>
    </source>
</reference>
<keyword evidence="2" id="KW-0560">Oxidoreductase</keyword>
<dbReference type="GO" id="GO:0051213">
    <property type="term" value="F:dioxygenase activity"/>
    <property type="evidence" value="ECO:0007669"/>
    <property type="project" value="UniProtKB-KW"/>
</dbReference>
<dbReference type="eggNOG" id="COG2764">
    <property type="taxonomic scope" value="Bacteria"/>
</dbReference>
<dbReference type="AlphaFoldDB" id="F1YKC4"/>
<protein>
    <submittedName>
        <fullName evidence="2">Glyoxalase/bleomycin resistance protein/dioxygenase</fullName>
    </submittedName>
</protein>
<dbReference type="SUPFAM" id="SSF54593">
    <property type="entry name" value="Glyoxalase/Bleomycin resistance protein/Dihydroxybiphenyl dioxygenase"/>
    <property type="match status" value="1"/>
</dbReference>
<evidence type="ECO:0000259" key="1">
    <source>
        <dbReference type="Pfam" id="PF18029"/>
    </source>
</evidence>
<sequence>MNERKDTNIWAGITSDEPIALRNWLESIGFTPGILVEGDGDGEVMHSEMLWPDGGRVMIHSANKTDKTFHTPVGSGNLYVVVTDPDAVYARASELGARVVRDMAEEDYGSRGFSIADPEGNVWSFGTYAG</sequence>
<dbReference type="Gene3D" id="3.30.720.110">
    <property type="match status" value="1"/>
</dbReference>
<proteinExistence type="predicted"/>
<organism evidence="2 3">
    <name type="scientific">Gordonia neofelifaecis NRRL B-59395</name>
    <dbReference type="NCBI Taxonomy" id="644548"/>
    <lineage>
        <taxon>Bacteria</taxon>
        <taxon>Bacillati</taxon>
        <taxon>Actinomycetota</taxon>
        <taxon>Actinomycetes</taxon>
        <taxon>Mycobacteriales</taxon>
        <taxon>Gordoniaceae</taxon>
        <taxon>Gordonia</taxon>
    </lineage>
</organism>
<feature type="domain" description="Glyoxalase-like" evidence="1">
    <location>
        <begin position="76"/>
        <end position="123"/>
    </location>
</feature>
<evidence type="ECO:0000313" key="3">
    <source>
        <dbReference type="Proteomes" id="UP000035065"/>
    </source>
</evidence>
<keyword evidence="3" id="KW-1185">Reference proteome</keyword>
<accession>F1YKC4</accession>
<dbReference type="EMBL" id="AEUD01000009">
    <property type="protein sequence ID" value="EGD54810.1"/>
    <property type="molecule type" value="Genomic_DNA"/>
</dbReference>